<keyword evidence="2" id="KW-1185">Reference proteome</keyword>
<dbReference type="NCBIfam" id="TIGR03238">
    <property type="entry name" value="dnd_assoc_3"/>
    <property type="match status" value="1"/>
</dbReference>
<protein>
    <submittedName>
        <fullName evidence="1">DNA phosphorothioation-dependent restriction protein DptF</fullName>
    </submittedName>
</protein>
<dbReference type="RefSeq" id="WP_275059980.1">
    <property type="nucleotide sequence ID" value="NZ_CP109617.1"/>
</dbReference>
<evidence type="ECO:0000313" key="1">
    <source>
        <dbReference type="EMBL" id="WED54513.1"/>
    </source>
</evidence>
<reference evidence="1 2" key="1">
    <citation type="submission" date="2022-10" db="EMBL/GenBank/DDBJ databases">
        <title>Complete genome sequence of Exiguobacterium profundum TSS-3 isolated from an extremely saline-alkaline spring located in Ixtapa, Chiapas-Mexico.</title>
        <authorList>
            <person name="Rincon-Rosales R."/>
            <person name="Rogel M.A."/>
            <person name="Rincon-Molina C.I."/>
            <person name="Guerrero G."/>
            <person name="Manzano-Gomez L.A."/>
            <person name="Lopez-Lopez A."/>
            <person name="Rincon Molina F.A."/>
            <person name="Martinez-Romero E."/>
        </authorList>
    </citation>
    <scope>NUCLEOTIDE SEQUENCE [LARGE SCALE GENOMIC DNA]</scope>
    <source>
        <strain evidence="1 2">TSS-3</strain>
    </source>
</reference>
<evidence type="ECO:0000313" key="2">
    <source>
        <dbReference type="Proteomes" id="UP001219957"/>
    </source>
</evidence>
<organism evidence="1 2">
    <name type="scientific">Exiguobacterium profundum</name>
    <dbReference type="NCBI Taxonomy" id="307643"/>
    <lineage>
        <taxon>Bacteria</taxon>
        <taxon>Bacillati</taxon>
        <taxon>Bacillota</taxon>
        <taxon>Bacilli</taxon>
        <taxon>Bacillales</taxon>
        <taxon>Bacillales Family XII. Incertae Sedis</taxon>
        <taxon>Exiguobacterium</taxon>
    </lineage>
</organism>
<dbReference type="InterPro" id="IPR017647">
    <property type="entry name" value="Dnd_assoc_3"/>
</dbReference>
<sequence>MNTQKNWSFLVTNLVPDEDTKFTYDEFSKWMTDSPTEAMVYLDGIFQSLTLKRMYMLAKITGRPALSERYFARHVIKHGWQKLKVELNASMKELKWAHRYIEISDLYTKRNLLKTETMEAFEKLIALTEVFLQESEESFDDSFKENMTSTIVETSDVFMMPPNSLYESDSVQRQQTSEEFYMVNDFSAKNEEEMNEEIEMDESGHEHIDEPSQPSTKLKTSILLERLRMLQSSSKESVVNADSFGLFREYMHINRPIQISLLETLEKVNAESTPQLILLSGSVGDGKSHLLAYVKEKYPDLVTNVRIHNDSTESFDPSKSSIETLDNVMSSFYKQDSNKKHLLIAINLGVLHNFYSFAESENRYDSLRKFIDAADIFGHGEHIVYSLDSIHLLNIAGFQTYSVGEEGAHSFFFTSILEKIVSESNENPFYTAYLEDTNHGHRSIVHDNYDFLSNPSVRESVVNVIIQAMVKEKLIISTRAFYNFIFDILVPSDLNLDRERPEAALPNLIFGHPDRSNILSSLHQNDPISFRIPYFDELITKYVLSQHPQEIAKNELKEIGDVYSFIHHSPENESKLNTLGAFLVRSYSLLNPKDVDQTYMNFLQYVKAYYLGDGENIESLFELIRSVIYLWKGSPRENYLFIDGANNEYRVAYPFQAEEIVDQRLFDSAETKDDAFYRFSPFIRIGFDVNGKEILFDLDYKLYNLLVKIQHGYRPNRNDLRDAVQFIDFYDELIRYTDKSKSILLVSTHDGSMVELSKPKFSKSKFEVRKVKQ</sequence>
<name>A0ABY8AYR5_9BACL</name>
<proteinExistence type="predicted"/>
<dbReference type="Proteomes" id="UP001219957">
    <property type="component" value="Chromosome"/>
</dbReference>
<gene>
    <name evidence="1" type="primary">dptF</name>
    <name evidence="1" type="ORF">OE059_10670</name>
</gene>
<accession>A0ABY8AYR5</accession>
<dbReference type="EMBL" id="CP109617">
    <property type="protein sequence ID" value="WED54513.1"/>
    <property type="molecule type" value="Genomic_DNA"/>
</dbReference>